<feature type="transmembrane region" description="Helical" evidence="6">
    <location>
        <begin position="240"/>
        <end position="261"/>
    </location>
</feature>
<dbReference type="InterPro" id="IPR037185">
    <property type="entry name" value="EmrE-like"/>
</dbReference>
<dbReference type="GO" id="GO:0005886">
    <property type="term" value="C:plasma membrane"/>
    <property type="evidence" value="ECO:0007669"/>
    <property type="project" value="UniProtKB-SubCell"/>
</dbReference>
<feature type="transmembrane region" description="Helical" evidence="6">
    <location>
        <begin position="146"/>
        <end position="165"/>
    </location>
</feature>
<dbReference type="InterPro" id="IPR050638">
    <property type="entry name" value="AA-Vitamin_Transporters"/>
</dbReference>
<feature type="transmembrane region" description="Helical" evidence="6">
    <location>
        <begin position="30"/>
        <end position="50"/>
    </location>
</feature>
<evidence type="ECO:0000313" key="8">
    <source>
        <dbReference type="EMBL" id="KKR88116.1"/>
    </source>
</evidence>
<keyword evidence="5 6" id="KW-0472">Membrane</keyword>
<dbReference type="SUPFAM" id="SSF103481">
    <property type="entry name" value="Multidrug resistance efflux transporter EmrE"/>
    <property type="match status" value="2"/>
</dbReference>
<keyword evidence="3 6" id="KW-0812">Transmembrane</keyword>
<gene>
    <name evidence="8" type="ORF">UU34_C0001G0113</name>
</gene>
<evidence type="ECO:0000256" key="4">
    <source>
        <dbReference type="ARBA" id="ARBA00022989"/>
    </source>
</evidence>
<proteinExistence type="predicted"/>
<evidence type="ECO:0000256" key="2">
    <source>
        <dbReference type="ARBA" id="ARBA00022475"/>
    </source>
</evidence>
<dbReference type="Proteomes" id="UP000034854">
    <property type="component" value="Unassembled WGS sequence"/>
</dbReference>
<feature type="domain" description="EamA" evidence="7">
    <location>
        <begin position="146"/>
        <end position="284"/>
    </location>
</feature>
<name>A0A0G0UKT0_9BACT</name>
<feature type="transmembrane region" description="Helical" evidence="6">
    <location>
        <begin position="86"/>
        <end position="107"/>
    </location>
</feature>
<sequence>MTFLIILLASVVGGTNTPLVKLNVSFFPPVVVAFLRFFIALIFIMLFFLFKKFKLKSPTRNLIVINALFAANILIFVYAIGKTSIIAAQVLYLLTAVFVAILGYLILNEKLIKSQIVGLLIAIAGLFILIASSVSKNDIMSTGTPLGNILTFIAVIDWSLYVVYSRKLSKEFSPLEITIYNFATTAIISFVFVLFGLTHNLSYLNNLSAEKILSVLAMAFFSTVSFFFLYQWVIKHTSAFISTMVNYFATACAAIVGVVFFHESFTIYLLTGIILIVFGAYLSSVKSLRITN</sequence>
<feature type="transmembrane region" description="Helical" evidence="6">
    <location>
        <begin position="62"/>
        <end position="80"/>
    </location>
</feature>
<dbReference type="AlphaFoldDB" id="A0A0G0UKT0"/>
<feature type="transmembrane region" description="Helical" evidence="6">
    <location>
        <begin position="177"/>
        <end position="197"/>
    </location>
</feature>
<reference evidence="8 9" key="1">
    <citation type="journal article" date="2015" name="Nature">
        <title>rRNA introns, odd ribosomes, and small enigmatic genomes across a large radiation of phyla.</title>
        <authorList>
            <person name="Brown C.T."/>
            <person name="Hug L.A."/>
            <person name="Thomas B.C."/>
            <person name="Sharon I."/>
            <person name="Castelle C.J."/>
            <person name="Singh A."/>
            <person name="Wilkins M.J."/>
            <person name="Williams K.H."/>
            <person name="Banfield J.F."/>
        </authorList>
    </citation>
    <scope>NUCLEOTIDE SEQUENCE [LARGE SCALE GENOMIC DNA]</scope>
</reference>
<dbReference type="PANTHER" id="PTHR32322:SF18">
    <property type="entry name" value="S-ADENOSYLMETHIONINE_S-ADENOSYLHOMOCYSTEINE TRANSPORTER"/>
    <property type="match status" value="1"/>
</dbReference>
<keyword evidence="2" id="KW-1003">Cell membrane</keyword>
<keyword evidence="4 6" id="KW-1133">Transmembrane helix</keyword>
<dbReference type="PANTHER" id="PTHR32322">
    <property type="entry name" value="INNER MEMBRANE TRANSPORTER"/>
    <property type="match status" value="1"/>
</dbReference>
<evidence type="ECO:0000256" key="1">
    <source>
        <dbReference type="ARBA" id="ARBA00004651"/>
    </source>
</evidence>
<accession>A0A0G0UKT0</accession>
<evidence type="ECO:0000313" key="9">
    <source>
        <dbReference type="Proteomes" id="UP000034854"/>
    </source>
</evidence>
<evidence type="ECO:0000256" key="6">
    <source>
        <dbReference type="SAM" id="Phobius"/>
    </source>
</evidence>
<comment type="caution">
    <text evidence="8">The sequence shown here is derived from an EMBL/GenBank/DDBJ whole genome shotgun (WGS) entry which is preliminary data.</text>
</comment>
<feature type="transmembrane region" description="Helical" evidence="6">
    <location>
        <begin position="267"/>
        <end position="285"/>
    </location>
</feature>
<dbReference type="InterPro" id="IPR000620">
    <property type="entry name" value="EamA_dom"/>
</dbReference>
<feature type="domain" description="EamA" evidence="7">
    <location>
        <begin position="4"/>
        <end position="130"/>
    </location>
</feature>
<feature type="transmembrane region" description="Helical" evidence="6">
    <location>
        <begin position="116"/>
        <end position="134"/>
    </location>
</feature>
<dbReference type="Pfam" id="PF00892">
    <property type="entry name" value="EamA"/>
    <property type="match status" value="2"/>
</dbReference>
<organism evidence="8 9">
    <name type="scientific">Candidatus Curtissbacteria bacterium GW2011_GWA1_41_11</name>
    <dbReference type="NCBI Taxonomy" id="1618409"/>
    <lineage>
        <taxon>Bacteria</taxon>
        <taxon>Candidatus Curtissiibacteriota</taxon>
    </lineage>
</organism>
<dbReference type="EMBL" id="LCAG01000001">
    <property type="protein sequence ID" value="KKR88116.1"/>
    <property type="molecule type" value="Genomic_DNA"/>
</dbReference>
<comment type="subcellular location">
    <subcellularLocation>
        <location evidence="1">Cell membrane</location>
        <topology evidence="1">Multi-pass membrane protein</topology>
    </subcellularLocation>
</comment>
<feature type="transmembrane region" description="Helical" evidence="6">
    <location>
        <begin position="212"/>
        <end position="233"/>
    </location>
</feature>
<protein>
    <recommendedName>
        <fullName evidence="7">EamA domain-containing protein</fullName>
    </recommendedName>
</protein>
<evidence type="ECO:0000256" key="5">
    <source>
        <dbReference type="ARBA" id="ARBA00023136"/>
    </source>
</evidence>
<evidence type="ECO:0000259" key="7">
    <source>
        <dbReference type="Pfam" id="PF00892"/>
    </source>
</evidence>
<evidence type="ECO:0000256" key="3">
    <source>
        <dbReference type="ARBA" id="ARBA00022692"/>
    </source>
</evidence>